<evidence type="ECO:0000256" key="1">
    <source>
        <dbReference type="ARBA" id="ARBA00005854"/>
    </source>
</evidence>
<proteinExistence type="inferred from homology"/>
<sequence length="319" mass="34617">MNIVVLDGYTLNPGDLSWDEMEGLGTLTVFERTSEEDIVSRAAEAEAVLTNKTPLSAETIALLPKLRYIGVLATGYNIVDIEAAGEQGITVTNVPDYSSFSVAQLVFSLILEHCVQVQKHSDAVHGGRWSAGPDFMFSLSPLLELANKTIGIIGFGQIGQQVAHIAKAFGMRIMIHSRTTKQVEGLEDVPFVSEDELFRESDFVTLHCPLTEQTKGIVSRRTLGLMKPSSFLINTARGGHIVEQDLAEALHAGRLAGAGLDVLSVEPPPSNHPLIGAPNCYLTPHIGWATVEARKRLMTLAADNLQSYMDGAVRNRVSR</sequence>
<dbReference type="GO" id="GO:0051287">
    <property type="term" value="F:NAD binding"/>
    <property type="evidence" value="ECO:0007669"/>
    <property type="project" value="InterPro"/>
</dbReference>
<dbReference type="PANTHER" id="PTHR43761:SF1">
    <property type="entry name" value="D-ISOMER SPECIFIC 2-HYDROXYACID DEHYDROGENASE CATALYTIC DOMAIN-CONTAINING PROTEIN-RELATED"/>
    <property type="match status" value="1"/>
</dbReference>
<evidence type="ECO:0000256" key="4">
    <source>
        <dbReference type="RuleBase" id="RU003719"/>
    </source>
</evidence>
<dbReference type="PROSITE" id="PS00670">
    <property type="entry name" value="D_2_HYDROXYACID_DH_2"/>
    <property type="match status" value="1"/>
</dbReference>
<dbReference type="InterPro" id="IPR036291">
    <property type="entry name" value="NAD(P)-bd_dom_sf"/>
</dbReference>
<evidence type="ECO:0000259" key="5">
    <source>
        <dbReference type="Pfam" id="PF00389"/>
    </source>
</evidence>
<feature type="domain" description="D-isomer specific 2-hydroxyacid dehydrogenase NAD-binding" evidence="6">
    <location>
        <begin position="107"/>
        <end position="287"/>
    </location>
</feature>
<feature type="domain" description="D-isomer specific 2-hydroxyacid dehydrogenase catalytic" evidence="5">
    <location>
        <begin position="23"/>
        <end position="317"/>
    </location>
</feature>
<reference evidence="7" key="1">
    <citation type="journal article" date="2014" name="Int. J. Syst. Evol. Microbiol.">
        <title>Complete genome sequence of Corynebacterium casei LMG S-19264T (=DSM 44701T), isolated from a smear-ripened cheese.</title>
        <authorList>
            <consortium name="US DOE Joint Genome Institute (JGI-PGF)"/>
            <person name="Walter F."/>
            <person name="Albersmeier A."/>
            <person name="Kalinowski J."/>
            <person name="Ruckert C."/>
        </authorList>
    </citation>
    <scope>NUCLEOTIDE SEQUENCE</scope>
    <source>
        <strain evidence="7">CGMCC 1.15178</strain>
    </source>
</reference>
<evidence type="ECO:0000313" key="7">
    <source>
        <dbReference type="EMBL" id="GGD68783.1"/>
    </source>
</evidence>
<dbReference type="AlphaFoldDB" id="A0A917DUS8"/>
<dbReference type="InterPro" id="IPR006140">
    <property type="entry name" value="D-isomer_DH_NAD-bd"/>
</dbReference>
<evidence type="ECO:0000256" key="3">
    <source>
        <dbReference type="ARBA" id="ARBA00023027"/>
    </source>
</evidence>
<keyword evidence="8" id="KW-1185">Reference proteome</keyword>
<dbReference type="SUPFAM" id="SSF51735">
    <property type="entry name" value="NAD(P)-binding Rossmann-fold domains"/>
    <property type="match status" value="1"/>
</dbReference>
<evidence type="ECO:0000256" key="2">
    <source>
        <dbReference type="ARBA" id="ARBA00023002"/>
    </source>
</evidence>
<dbReference type="Proteomes" id="UP000612456">
    <property type="component" value="Unassembled WGS sequence"/>
</dbReference>
<dbReference type="InterPro" id="IPR006139">
    <property type="entry name" value="D-isomer_2_OHA_DH_cat_dom"/>
</dbReference>
<dbReference type="GO" id="GO:0016616">
    <property type="term" value="F:oxidoreductase activity, acting on the CH-OH group of donors, NAD or NADP as acceptor"/>
    <property type="evidence" value="ECO:0007669"/>
    <property type="project" value="InterPro"/>
</dbReference>
<reference evidence="7" key="2">
    <citation type="submission" date="2020-09" db="EMBL/GenBank/DDBJ databases">
        <authorList>
            <person name="Sun Q."/>
            <person name="Zhou Y."/>
        </authorList>
    </citation>
    <scope>NUCLEOTIDE SEQUENCE</scope>
    <source>
        <strain evidence="7">CGMCC 1.15178</strain>
    </source>
</reference>
<comment type="similarity">
    <text evidence="1 4">Belongs to the D-isomer specific 2-hydroxyacid dehydrogenase family.</text>
</comment>
<accession>A0A917DUS8</accession>
<dbReference type="InterPro" id="IPR050418">
    <property type="entry name" value="D-iso_2-hydroxyacid_DH_PdxB"/>
</dbReference>
<protein>
    <submittedName>
        <fullName evidence="7">Glycerate dehydrogenase</fullName>
    </submittedName>
</protein>
<dbReference type="PANTHER" id="PTHR43761">
    <property type="entry name" value="D-ISOMER SPECIFIC 2-HYDROXYACID DEHYDROGENASE FAMILY PROTEIN (AFU_ORTHOLOGUE AFUA_1G13630)"/>
    <property type="match status" value="1"/>
</dbReference>
<evidence type="ECO:0000259" key="6">
    <source>
        <dbReference type="Pfam" id="PF02826"/>
    </source>
</evidence>
<dbReference type="Pfam" id="PF00389">
    <property type="entry name" value="2-Hacid_dh"/>
    <property type="match status" value="1"/>
</dbReference>
<dbReference type="EMBL" id="BMHP01000002">
    <property type="protein sequence ID" value="GGD68783.1"/>
    <property type="molecule type" value="Genomic_DNA"/>
</dbReference>
<dbReference type="Pfam" id="PF02826">
    <property type="entry name" value="2-Hacid_dh_C"/>
    <property type="match status" value="1"/>
</dbReference>
<evidence type="ECO:0000313" key="8">
    <source>
        <dbReference type="Proteomes" id="UP000612456"/>
    </source>
</evidence>
<dbReference type="RefSeq" id="WP_188992586.1">
    <property type="nucleotide sequence ID" value="NZ_BMHP01000002.1"/>
</dbReference>
<organism evidence="7 8">
    <name type="scientific">Paenibacillus nasutitermitis</name>
    <dbReference type="NCBI Taxonomy" id="1652958"/>
    <lineage>
        <taxon>Bacteria</taxon>
        <taxon>Bacillati</taxon>
        <taxon>Bacillota</taxon>
        <taxon>Bacilli</taxon>
        <taxon>Bacillales</taxon>
        <taxon>Paenibacillaceae</taxon>
        <taxon>Paenibacillus</taxon>
    </lineage>
</organism>
<dbReference type="InterPro" id="IPR029753">
    <property type="entry name" value="D-isomer_DH_CS"/>
</dbReference>
<comment type="caution">
    <text evidence="7">The sequence shown here is derived from an EMBL/GenBank/DDBJ whole genome shotgun (WGS) entry which is preliminary data.</text>
</comment>
<keyword evidence="3" id="KW-0520">NAD</keyword>
<dbReference type="FunFam" id="3.40.50.720:FF:000203">
    <property type="entry name" value="D-3-phosphoglycerate dehydrogenase (SerA)"/>
    <property type="match status" value="1"/>
</dbReference>
<dbReference type="PROSITE" id="PS00671">
    <property type="entry name" value="D_2_HYDROXYACID_DH_3"/>
    <property type="match status" value="1"/>
</dbReference>
<dbReference type="InterPro" id="IPR029752">
    <property type="entry name" value="D-isomer_DH_CS1"/>
</dbReference>
<dbReference type="Gene3D" id="3.40.50.720">
    <property type="entry name" value="NAD(P)-binding Rossmann-like Domain"/>
    <property type="match status" value="2"/>
</dbReference>
<dbReference type="PROSITE" id="PS00065">
    <property type="entry name" value="D_2_HYDROXYACID_DH_1"/>
    <property type="match status" value="1"/>
</dbReference>
<gene>
    <name evidence="7" type="ORF">GCM10010911_28210</name>
</gene>
<keyword evidence="2 4" id="KW-0560">Oxidoreductase</keyword>
<name>A0A917DUS8_9BACL</name>
<dbReference type="SUPFAM" id="SSF52283">
    <property type="entry name" value="Formate/glycerate dehydrogenase catalytic domain-like"/>
    <property type="match status" value="1"/>
</dbReference>
<dbReference type="CDD" id="cd12162">
    <property type="entry name" value="2-Hacid_dh_4"/>
    <property type="match status" value="1"/>
</dbReference>